<sequence length="124" mass="13296">MNNEQIAAALFAAFASGDMDTVRSLCAPTFKARQNLNNEFDLETLIQFSQAVTAVVSDFRYDDAIRSNTGNGFVEEHAIKGTLADGSELNLMACVVADVEDGKIVQLREYVDTAATTGLLAALS</sequence>
<dbReference type="Gene3D" id="3.10.450.50">
    <property type="match status" value="1"/>
</dbReference>
<organism evidence="2 3">
    <name type="scientific">OM182 bacterium</name>
    <dbReference type="NCBI Taxonomy" id="2510334"/>
    <lineage>
        <taxon>Bacteria</taxon>
        <taxon>Pseudomonadati</taxon>
        <taxon>Pseudomonadota</taxon>
        <taxon>Gammaproteobacteria</taxon>
        <taxon>OMG group</taxon>
        <taxon>OM182 clade</taxon>
    </lineage>
</organism>
<gene>
    <name evidence="2" type="ORF">EVA69_01260</name>
</gene>
<comment type="caution">
    <text evidence="2">The sequence shown here is derived from an EMBL/GenBank/DDBJ whole genome shotgun (WGS) entry which is preliminary data.</text>
</comment>
<protein>
    <submittedName>
        <fullName evidence="2">Nuclear transport factor 2 family protein</fullName>
    </submittedName>
</protein>
<evidence type="ECO:0000259" key="1">
    <source>
        <dbReference type="Pfam" id="PF12680"/>
    </source>
</evidence>
<dbReference type="Pfam" id="PF12680">
    <property type="entry name" value="SnoaL_2"/>
    <property type="match status" value="1"/>
</dbReference>
<dbReference type="InterPro" id="IPR037401">
    <property type="entry name" value="SnoaL-like"/>
</dbReference>
<name>A0A520S646_9GAMM</name>
<dbReference type="SUPFAM" id="SSF54427">
    <property type="entry name" value="NTF2-like"/>
    <property type="match status" value="1"/>
</dbReference>
<proteinExistence type="predicted"/>
<evidence type="ECO:0000313" key="3">
    <source>
        <dbReference type="Proteomes" id="UP000320404"/>
    </source>
</evidence>
<dbReference type="InterPro" id="IPR032710">
    <property type="entry name" value="NTF2-like_dom_sf"/>
</dbReference>
<dbReference type="EMBL" id="SHAH01000009">
    <property type="protein sequence ID" value="RZO77931.1"/>
    <property type="molecule type" value="Genomic_DNA"/>
</dbReference>
<evidence type="ECO:0000313" key="2">
    <source>
        <dbReference type="EMBL" id="RZO77931.1"/>
    </source>
</evidence>
<dbReference type="AlphaFoldDB" id="A0A520S646"/>
<accession>A0A520S646</accession>
<reference evidence="2 3" key="1">
    <citation type="submission" date="2019-02" db="EMBL/GenBank/DDBJ databases">
        <title>Prokaryotic population dynamics and viral predation in marine succession experiment using metagenomics: the confinement effect.</title>
        <authorList>
            <person name="Haro-Moreno J.M."/>
            <person name="Rodriguez-Valera F."/>
            <person name="Lopez-Perez M."/>
        </authorList>
    </citation>
    <scope>NUCLEOTIDE SEQUENCE [LARGE SCALE GENOMIC DNA]</scope>
    <source>
        <strain evidence="2">MED-G158</strain>
    </source>
</reference>
<feature type="domain" description="SnoaL-like" evidence="1">
    <location>
        <begin position="8"/>
        <end position="106"/>
    </location>
</feature>
<dbReference type="Proteomes" id="UP000320404">
    <property type="component" value="Unassembled WGS sequence"/>
</dbReference>